<accession>A0A1Q2CP94</accession>
<protein>
    <recommendedName>
        <fullName evidence="4">DUF4307 domain-containing protein</fullName>
    </recommendedName>
</protein>
<evidence type="ECO:0000313" key="2">
    <source>
        <dbReference type="EMBL" id="AQP47941.1"/>
    </source>
</evidence>
<name>A0A1Q2CP94_9ACTN</name>
<dbReference type="Pfam" id="PF14155">
    <property type="entry name" value="DUF4307"/>
    <property type="match status" value="1"/>
</dbReference>
<dbReference type="RefSeq" id="WP_158522611.1">
    <property type="nucleotide sequence ID" value="NZ_CP019606.1"/>
</dbReference>
<dbReference type="KEGG" id="tes:BW730_11010"/>
<organism evidence="2 3">
    <name type="scientific">Tessaracoccus aquimaris</name>
    <dbReference type="NCBI Taxonomy" id="1332264"/>
    <lineage>
        <taxon>Bacteria</taxon>
        <taxon>Bacillati</taxon>
        <taxon>Actinomycetota</taxon>
        <taxon>Actinomycetes</taxon>
        <taxon>Propionibacteriales</taxon>
        <taxon>Propionibacteriaceae</taxon>
        <taxon>Tessaracoccus</taxon>
    </lineage>
</organism>
<keyword evidence="1" id="KW-1133">Transmembrane helix</keyword>
<dbReference type="OrthoDB" id="3729865at2"/>
<keyword evidence="3" id="KW-1185">Reference proteome</keyword>
<dbReference type="EMBL" id="CP019606">
    <property type="protein sequence ID" value="AQP47941.1"/>
    <property type="molecule type" value="Genomic_DNA"/>
</dbReference>
<gene>
    <name evidence="2" type="ORF">BW730_11010</name>
</gene>
<evidence type="ECO:0008006" key="4">
    <source>
        <dbReference type="Google" id="ProtNLM"/>
    </source>
</evidence>
<evidence type="ECO:0000256" key="1">
    <source>
        <dbReference type="SAM" id="Phobius"/>
    </source>
</evidence>
<reference evidence="3" key="1">
    <citation type="submission" date="2017-02" db="EMBL/GenBank/DDBJ databases">
        <title>Tessaracoccus aquaemaris sp. nov., isolated from the intestine of a Korean rockfish, Sebastes schlegelii, in a marine aquaculture pond.</title>
        <authorList>
            <person name="Tak E.J."/>
            <person name="Bae J.-W."/>
        </authorList>
    </citation>
    <scope>NUCLEOTIDE SEQUENCE [LARGE SCALE GENOMIC DNA]</scope>
    <source>
        <strain evidence="3">NSG39</strain>
    </source>
</reference>
<dbReference type="Proteomes" id="UP000188145">
    <property type="component" value="Chromosome"/>
</dbReference>
<proteinExistence type="predicted"/>
<dbReference type="STRING" id="1332264.BW730_11010"/>
<keyword evidence="1" id="KW-0812">Transmembrane</keyword>
<sequence length="134" mass="14202">MTDDDARIKARYPKRSPIDYVLGIGASVAVVGAVALVLVDGLDRANPPVAAMVRGFTVMSPSEAVAEVVVQRSDPSVQVECSLFAQAQSYERVAERTFTVGPGTEKLTTVEVGLKTTKEATTVTMEDPACTLVD</sequence>
<evidence type="ECO:0000313" key="3">
    <source>
        <dbReference type="Proteomes" id="UP000188145"/>
    </source>
</evidence>
<dbReference type="InterPro" id="IPR025443">
    <property type="entry name" value="DUF4307"/>
</dbReference>
<keyword evidence="1" id="KW-0472">Membrane</keyword>
<dbReference type="AlphaFoldDB" id="A0A1Q2CP94"/>
<feature type="transmembrane region" description="Helical" evidence="1">
    <location>
        <begin position="20"/>
        <end position="39"/>
    </location>
</feature>